<evidence type="ECO:0000313" key="5">
    <source>
        <dbReference type="EMBL" id="MFB9905526.1"/>
    </source>
</evidence>
<dbReference type="SMART" id="SM00342">
    <property type="entry name" value="HTH_ARAC"/>
    <property type="match status" value="1"/>
</dbReference>
<proteinExistence type="predicted"/>
<dbReference type="Proteomes" id="UP001589693">
    <property type="component" value="Unassembled WGS sequence"/>
</dbReference>
<dbReference type="Pfam" id="PF12833">
    <property type="entry name" value="HTH_18"/>
    <property type="match status" value="1"/>
</dbReference>
<evidence type="ECO:0000256" key="1">
    <source>
        <dbReference type="ARBA" id="ARBA00023015"/>
    </source>
</evidence>
<dbReference type="InterPro" id="IPR018060">
    <property type="entry name" value="HTH_AraC"/>
</dbReference>
<keyword evidence="1" id="KW-0805">Transcription regulation</keyword>
<name>A0ABV5ZXD5_9PSEU</name>
<sequence length="260" mass="28541">MNASQRLPVPVSLRRWVDHVELAAYRTDDDGCPLIHAPNPATTLVWRTTANGSSSLLVVGPRTHATYHDSKEIPVCARFQLAPGAARALLGTPIDEITDRVIPLSDLWGRSGTRLAHELDEFVGQPTAAAEHIASALAERAQSVRPEDNTATDLVRRASVELSPRDDHPRPRVNEVAQNMSVSERHLRAAFTAAVGVPLKQFARLARLRSILPRLHHEPWASLASSAGYYDQSHMIAQFREAMHVTPRAFTAGRLPTVAC</sequence>
<dbReference type="PANTHER" id="PTHR46796:SF15">
    <property type="entry name" value="BLL1074 PROTEIN"/>
    <property type="match status" value="1"/>
</dbReference>
<keyword evidence="3" id="KW-0804">Transcription</keyword>
<evidence type="ECO:0000313" key="6">
    <source>
        <dbReference type="Proteomes" id="UP001589693"/>
    </source>
</evidence>
<organism evidence="5 6">
    <name type="scientific">Allokutzneria oryzae</name>
    <dbReference type="NCBI Taxonomy" id="1378989"/>
    <lineage>
        <taxon>Bacteria</taxon>
        <taxon>Bacillati</taxon>
        <taxon>Actinomycetota</taxon>
        <taxon>Actinomycetes</taxon>
        <taxon>Pseudonocardiales</taxon>
        <taxon>Pseudonocardiaceae</taxon>
        <taxon>Allokutzneria</taxon>
    </lineage>
</organism>
<comment type="caution">
    <text evidence="5">The sequence shown here is derived from an EMBL/GenBank/DDBJ whole genome shotgun (WGS) entry which is preliminary data.</text>
</comment>
<dbReference type="InterPro" id="IPR050204">
    <property type="entry name" value="AraC_XylS_family_regulators"/>
</dbReference>
<keyword evidence="2" id="KW-0238">DNA-binding</keyword>
<protein>
    <submittedName>
        <fullName evidence="5">Helix-turn-helix domain-containing protein</fullName>
    </submittedName>
</protein>
<evidence type="ECO:0000256" key="3">
    <source>
        <dbReference type="ARBA" id="ARBA00023163"/>
    </source>
</evidence>
<dbReference type="Gene3D" id="1.10.10.60">
    <property type="entry name" value="Homeodomain-like"/>
    <property type="match status" value="1"/>
</dbReference>
<keyword evidence="6" id="KW-1185">Reference proteome</keyword>
<gene>
    <name evidence="5" type="ORF">ACFFQA_16445</name>
</gene>
<feature type="domain" description="HTH araC/xylS-type" evidence="4">
    <location>
        <begin position="156"/>
        <end position="253"/>
    </location>
</feature>
<evidence type="ECO:0000256" key="2">
    <source>
        <dbReference type="ARBA" id="ARBA00023125"/>
    </source>
</evidence>
<evidence type="ECO:0000259" key="4">
    <source>
        <dbReference type="PROSITE" id="PS01124"/>
    </source>
</evidence>
<dbReference type="EMBL" id="JBHLZU010000014">
    <property type="protein sequence ID" value="MFB9905526.1"/>
    <property type="molecule type" value="Genomic_DNA"/>
</dbReference>
<dbReference type="RefSeq" id="WP_377852832.1">
    <property type="nucleotide sequence ID" value="NZ_JBHLZU010000014.1"/>
</dbReference>
<dbReference type="PANTHER" id="PTHR46796">
    <property type="entry name" value="HTH-TYPE TRANSCRIPTIONAL ACTIVATOR RHAS-RELATED"/>
    <property type="match status" value="1"/>
</dbReference>
<accession>A0ABV5ZXD5</accession>
<reference evidence="5 6" key="1">
    <citation type="submission" date="2024-09" db="EMBL/GenBank/DDBJ databases">
        <authorList>
            <person name="Sun Q."/>
            <person name="Mori K."/>
        </authorList>
    </citation>
    <scope>NUCLEOTIDE SEQUENCE [LARGE SCALE GENOMIC DNA]</scope>
    <source>
        <strain evidence="5 6">TBRC 7907</strain>
    </source>
</reference>
<dbReference type="PROSITE" id="PS01124">
    <property type="entry name" value="HTH_ARAC_FAMILY_2"/>
    <property type="match status" value="1"/>
</dbReference>